<dbReference type="PANTHER" id="PTHR43734">
    <property type="entry name" value="PHYTOENE DESATURASE"/>
    <property type="match status" value="1"/>
</dbReference>
<dbReference type="InterPro" id="IPR014105">
    <property type="entry name" value="Carotenoid/retinoid_OxRdtase"/>
</dbReference>
<dbReference type="PROSITE" id="PS00982">
    <property type="entry name" value="PHYTOENE_DH"/>
    <property type="match status" value="1"/>
</dbReference>
<dbReference type="STRING" id="1317121.ATO11_11140"/>
<dbReference type="GO" id="GO:0016117">
    <property type="term" value="P:carotenoid biosynthetic process"/>
    <property type="evidence" value="ECO:0007669"/>
    <property type="project" value="UniProtKB-KW"/>
</dbReference>
<keyword evidence="3 5" id="KW-0125">Carotenoid biosynthesis</keyword>
<name>A0A0L1JPN6_9RHOB</name>
<evidence type="ECO:0000256" key="5">
    <source>
        <dbReference type="RuleBase" id="RU362075"/>
    </source>
</evidence>
<comment type="similarity">
    <text evidence="2 5">Belongs to the carotenoid/retinoid oxidoreductase family.</text>
</comment>
<dbReference type="PANTHER" id="PTHR43734:SF7">
    <property type="entry name" value="4,4'-DIAPONEUROSPORENE OXYGENASE"/>
    <property type="match status" value="1"/>
</dbReference>
<organism evidence="7 8">
    <name type="scientific">Pseudaestuariivita atlantica</name>
    <dbReference type="NCBI Taxonomy" id="1317121"/>
    <lineage>
        <taxon>Bacteria</taxon>
        <taxon>Pseudomonadati</taxon>
        <taxon>Pseudomonadota</taxon>
        <taxon>Alphaproteobacteria</taxon>
        <taxon>Rhodobacterales</taxon>
        <taxon>Paracoccaceae</taxon>
        <taxon>Pseudaestuariivita</taxon>
    </lineage>
</organism>
<dbReference type="EMBL" id="AQQZ01000004">
    <property type="protein sequence ID" value="KNG93729.1"/>
    <property type="molecule type" value="Genomic_DNA"/>
</dbReference>
<proteinExistence type="inferred from homology"/>
<dbReference type="InterPro" id="IPR054841">
    <property type="entry name" value="carotdesatCrtD"/>
</dbReference>
<dbReference type="InterPro" id="IPR008150">
    <property type="entry name" value="Phytoene_DH_bac_CS"/>
</dbReference>
<comment type="pathway">
    <text evidence="1 5">Carotenoid biosynthesis.</text>
</comment>
<dbReference type="Gene3D" id="3.50.50.60">
    <property type="entry name" value="FAD/NAD(P)-binding domain"/>
    <property type="match status" value="2"/>
</dbReference>
<dbReference type="Proteomes" id="UP000036938">
    <property type="component" value="Unassembled WGS sequence"/>
</dbReference>
<dbReference type="OrthoDB" id="9774675at2"/>
<evidence type="ECO:0000313" key="7">
    <source>
        <dbReference type="EMBL" id="KNG93729.1"/>
    </source>
</evidence>
<dbReference type="PATRIC" id="fig|1317121.7.peg.2905"/>
<evidence type="ECO:0000256" key="2">
    <source>
        <dbReference type="ARBA" id="ARBA00006046"/>
    </source>
</evidence>
<dbReference type="NCBIfam" id="NF045637">
    <property type="entry name" value="carotdesatCrtDProt"/>
    <property type="match status" value="1"/>
</dbReference>
<sequence>MDGGSLSDRPRVAVIGTGIGGLSAAARLAHAGLSVTLFERQAQIGGKMRVVPSAAGPVDTGPTVLTLRAEFDRLFADLGARLSDYVDLVPLPVLARHFWPDGSRLDLFDDIDTSARAIEAFAGRHARRDYLRFRKKTARLFDAFEAPMMQTAVPKPADLTRHVALRPWLVPAMAPMSTLARRLARDFSDARLAQLFGRYATYVGGSPFQSPALLSLISEAEARGVWAPRGGMLALAHGVAQLATELGARIICNAHVDEIMTSNDRVIGLRSGADIFPADAILFNGDPRALALGHLGAAVADEAPLTRTDARSLSANVWAFSATPQGADLAHHNVFFSADPAWEWRSLDAGHWPEDPTIYVCAQDRAEGAPDGPERFELILNAPPLTRRTPEPEDYKTCHRQTFQTLARHGLTFDPPPGPEALTMPQEWEARFPGSDGSLYGQSPHGMMAAFRRPTARAAMKGLYLAGGGAHPGAGVPMATRSGRLAAEAMIADLSSTSMSRPTAMRGGMSTG</sequence>
<feature type="domain" description="Amine oxidase" evidence="6">
    <location>
        <begin position="19"/>
        <end position="491"/>
    </location>
</feature>
<keyword evidence="8" id="KW-1185">Reference proteome</keyword>
<dbReference type="RefSeq" id="WP_050530930.1">
    <property type="nucleotide sequence ID" value="NZ_AQQZ01000004.1"/>
</dbReference>
<dbReference type="Pfam" id="PF01593">
    <property type="entry name" value="Amino_oxidase"/>
    <property type="match status" value="1"/>
</dbReference>
<evidence type="ECO:0000256" key="1">
    <source>
        <dbReference type="ARBA" id="ARBA00004829"/>
    </source>
</evidence>
<dbReference type="GO" id="GO:0016627">
    <property type="term" value="F:oxidoreductase activity, acting on the CH-CH group of donors"/>
    <property type="evidence" value="ECO:0007669"/>
    <property type="project" value="UniProtKB-ARBA"/>
</dbReference>
<dbReference type="SUPFAM" id="SSF51905">
    <property type="entry name" value="FAD/NAD(P)-binding domain"/>
    <property type="match status" value="1"/>
</dbReference>
<comment type="caution">
    <text evidence="7">The sequence shown here is derived from an EMBL/GenBank/DDBJ whole genome shotgun (WGS) entry which is preliminary data.</text>
</comment>
<dbReference type="PRINTS" id="PR00419">
    <property type="entry name" value="ADXRDTASE"/>
</dbReference>
<gene>
    <name evidence="7" type="ORF">ATO11_11140</name>
</gene>
<evidence type="ECO:0000259" key="6">
    <source>
        <dbReference type="Pfam" id="PF01593"/>
    </source>
</evidence>
<reference evidence="7 8" key="1">
    <citation type="journal article" date="2015" name="Int. J. Syst. Evol. Microbiol.">
        <title>Aestuariivita atlantica sp. nov., isolated from deep sea sediment of the Atlantic Ocean.</title>
        <authorList>
            <person name="Li G."/>
            <person name="Lai Q."/>
            <person name="Du Y."/>
            <person name="Liu X."/>
            <person name="Sun F."/>
            <person name="Shao Z."/>
        </authorList>
    </citation>
    <scope>NUCLEOTIDE SEQUENCE [LARGE SCALE GENOMIC DNA]</scope>
    <source>
        <strain evidence="7 8">22II-S11-z3</strain>
    </source>
</reference>
<evidence type="ECO:0000256" key="3">
    <source>
        <dbReference type="ARBA" id="ARBA00022746"/>
    </source>
</evidence>
<evidence type="ECO:0000313" key="8">
    <source>
        <dbReference type="Proteomes" id="UP000036938"/>
    </source>
</evidence>
<dbReference type="AlphaFoldDB" id="A0A0L1JPN6"/>
<dbReference type="InterPro" id="IPR002937">
    <property type="entry name" value="Amino_oxidase"/>
</dbReference>
<evidence type="ECO:0000256" key="4">
    <source>
        <dbReference type="ARBA" id="ARBA00023002"/>
    </source>
</evidence>
<dbReference type="InterPro" id="IPR036188">
    <property type="entry name" value="FAD/NAD-bd_sf"/>
</dbReference>
<dbReference type="NCBIfam" id="TIGR02734">
    <property type="entry name" value="crtI_fam"/>
    <property type="match status" value="1"/>
</dbReference>
<protein>
    <submittedName>
        <fullName evidence="7">Methoxyneurosporene dehydrogenase</fullName>
    </submittedName>
</protein>
<accession>A0A0L1JPN6</accession>
<keyword evidence="4 5" id="KW-0560">Oxidoreductase</keyword>